<protein>
    <recommendedName>
        <fullName evidence="3">DUF742 domain-containing protein</fullName>
    </recommendedName>
</protein>
<dbReference type="AlphaFoldDB" id="A0A1H0QNH3"/>
<dbReference type="STRING" id="504798.SAMN05421871_10461"/>
<evidence type="ECO:0000313" key="2">
    <source>
        <dbReference type="Proteomes" id="UP000199651"/>
    </source>
</evidence>
<dbReference type="Pfam" id="PF05331">
    <property type="entry name" value="DUF742"/>
    <property type="match status" value="1"/>
</dbReference>
<name>A0A1H0QNH3_9PSEU</name>
<dbReference type="PANTHER" id="PTHR36221">
    <property type="entry name" value="DUF742 DOMAIN-CONTAINING PROTEIN"/>
    <property type="match status" value="1"/>
</dbReference>
<evidence type="ECO:0008006" key="3">
    <source>
        <dbReference type="Google" id="ProtNLM"/>
    </source>
</evidence>
<proteinExistence type="predicted"/>
<evidence type="ECO:0000313" key="1">
    <source>
        <dbReference type="EMBL" id="SDP18635.1"/>
    </source>
</evidence>
<dbReference type="EMBL" id="FNJB01000007">
    <property type="protein sequence ID" value="SDP18635.1"/>
    <property type="molecule type" value="Genomic_DNA"/>
</dbReference>
<sequence length="114" mass="11982">MTRHALPDDGPFIRPFLVTAGRTRPVQPTLRVDALITTLPAAGSARLTFEAKQVADLCRTPKSVAEVATAIGVPLGVARVLIADLVAAGLLACGPVPELDLSALERIRELVHAL</sequence>
<accession>A0A1H0QNH3</accession>
<gene>
    <name evidence="1" type="ORF">SAMN05192558_10762</name>
</gene>
<dbReference type="Proteomes" id="UP000199651">
    <property type="component" value="Unassembled WGS sequence"/>
</dbReference>
<organism evidence="1 2">
    <name type="scientific">Actinokineospora alba</name>
    <dbReference type="NCBI Taxonomy" id="504798"/>
    <lineage>
        <taxon>Bacteria</taxon>
        <taxon>Bacillati</taxon>
        <taxon>Actinomycetota</taxon>
        <taxon>Actinomycetes</taxon>
        <taxon>Pseudonocardiales</taxon>
        <taxon>Pseudonocardiaceae</taxon>
        <taxon>Actinokineospora</taxon>
    </lineage>
</organism>
<dbReference type="PANTHER" id="PTHR36221:SF1">
    <property type="entry name" value="DUF742 DOMAIN-CONTAINING PROTEIN"/>
    <property type="match status" value="1"/>
</dbReference>
<dbReference type="OrthoDB" id="3481051at2"/>
<dbReference type="InterPro" id="IPR007995">
    <property type="entry name" value="DUF742"/>
</dbReference>
<keyword evidence="2" id="KW-1185">Reference proteome</keyword>
<reference evidence="2" key="1">
    <citation type="submission" date="2016-10" db="EMBL/GenBank/DDBJ databases">
        <authorList>
            <person name="Varghese N."/>
            <person name="Submissions S."/>
        </authorList>
    </citation>
    <scope>NUCLEOTIDE SEQUENCE [LARGE SCALE GENOMIC DNA]</scope>
    <source>
        <strain evidence="2">IBRC-M 10655</strain>
    </source>
</reference>
<dbReference type="RefSeq" id="WP_091377258.1">
    <property type="nucleotide sequence ID" value="NZ_FNDV01000004.1"/>
</dbReference>